<evidence type="ECO:0000256" key="3">
    <source>
        <dbReference type="ARBA" id="ARBA00022737"/>
    </source>
</evidence>
<comment type="caution">
    <text evidence="5">Lacks conserved residue(s) required for the propagation of feature annotation.</text>
</comment>
<dbReference type="PANTHER" id="PTHR24043">
    <property type="entry name" value="SCAVENGER RECEPTOR CLASS F"/>
    <property type="match status" value="1"/>
</dbReference>
<dbReference type="GO" id="GO:0005044">
    <property type="term" value="F:scavenger receptor activity"/>
    <property type="evidence" value="ECO:0007669"/>
    <property type="project" value="InterPro"/>
</dbReference>
<dbReference type="InterPro" id="IPR000742">
    <property type="entry name" value="EGF"/>
</dbReference>
<dbReference type="FunFam" id="2.10.25.10:FF:000038">
    <property type="entry name" value="Fibrillin 2"/>
    <property type="match status" value="1"/>
</dbReference>
<evidence type="ECO:0000313" key="9">
    <source>
        <dbReference type="WBParaSite" id="Minc3s00391g11515"/>
    </source>
</evidence>
<keyword evidence="2" id="KW-0732">Signal</keyword>
<keyword evidence="3" id="KW-0677">Repeat</keyword>
<dbReference type="SMART" id="SM00179">
    <property type="entry name" value="EGF_CA"/>
    <property type="match status" value="1"/>
</dbReference>
<dbReference type="SMART" id="SM00181">
    <property type="entry name" value="EGF"/>
    <property type="match status" value="3"/>
</dbReference>
<dbReference type="PANTHER" id="PTHR24043:SF8">
    <property type="entry name" value="EGF-LIKE DOMAIN-CONTAINING PROTEIN"/>
    <property type="match status" value="1"/>
</dbReference>
<dbReference type="PROSITE" id="PS01186">
    <property type="entry name" value="EGF_2"/>
    <property type="match status" value="1"/>
</dbReference>
<keyword evidence="6" id="KW-1133">Transmembrane helix</keyword>
<dbReference type="Gene3D" id="2.40.155.10">
    <property type="entry name" value="Green fluorescent protein"/>
    <property type="match status" value="1"/>
</dbReference>
<feature type="transmembrane region" description="Helical" evidence="6">
    <location>
        <begin position="305"/>
        <end position="330"/>
    </location>
</feature>
<dbReference type="Gene3D" id="2.10.25.10">
    <property type="entry name" value="Laminin"/>
    <property type="match status" value="1"/>
</dbReference>
<keyword evidence="6" id="KW-0472">Membrane</keyword>
<keyword evidence="4" id="KW-1015">Disulfide bond</keyword>
<dbReference type="InterPro" id="IPR042635">
    <property type="entry name" value="MEGF10/SREC1/2-like"/>
</dbReference>
<dbReference type="Proteomes" id="UP000887563">
    <property type="component" value="Unplaced"/>
</dbReference>
<dbReference type="AlphaFoldDB" id="A0A914LFG8"/>
<dbReference type="CDD" id="cd00054">
    <property type="entry name" value="EGF_CA"/>
    <property type="match status" value="1"/>
</dbReference>
<evidence type="ECO:0000259" key="7">
    <source>
        <dbReference type="PROSITE" id="PS50026"/>
    </source>
</evidence>
<dbReference type="InterPro" id="IPR001881">
    <property type="entry name" value="EGF-like_Ca-bd_dom"/>
</dbReference>
<proteinExistence type="predicted"/>
<organism evidence="8 9">
    <name type="scientific">Meloidogyne incognita</name>
    <name type="common">Southern root-knot nematode worm</name>
    <name type="synonym">Oxyuris incognita</name>
    <dbReference type="NCBI Taxonomy" id="6306"/>
    <lineage>
        <taxon>Eukaryota</taxon>
        <taxon>Metazoa</taxon>
        <taxon>Ecdysozoa</taxon>
        <taxon>Nematoda</taxon>
        <taxon>Chromadorea</taxon>
        <taxon>Rhabditida</taxon>
        <taxon>Tylenchina</taxon>
        <taxon>Tylenchomorpha</taxon>
        <taxon>Tylenchoidea</taxon>
        <taxon>Meloidogynidae</taxon>
        <taxon>Meloidogyninae</taxon>
        <taxon>Meloidogyne</taxon>
        <taxon>Meloidogyne incognita group</taxon>
    </lineage>
</organism>
<evidence type="ECO:0000256" key="2">
    <source>
        <dbReference type="ARBA" id="ARBA00022729"/>
    </source>
</evidence>
<keyword evidence="8" id="KW-1185">Reference proteome</keyword>
<dbReference type="InterPro" id="IPR009017">
    <property type="entry name" value="GFP"/>
</dbReference>
<protein>
    <submittedName>
        <fullName evidence="9">EGF-like domain-containing protein</fullName>
    </submittedName>
</protein>
<keyword evidence="6" id="KW-0812">Transmembrane</keyword>
<evidence type="ECO:0000256" key="5">
    <source>
        <dbReference type="PROSITE-ProRule" id="PRU00076"/>
    </source>
</evidence>
<sequence length="384" mass="42017">MLSGIFHPFLGFQSLPVDLLLRNSNVGQPGKWIFRIDNPSKIYSCPSGTLGPPICQQECEPGSWGLGCASRCNCFGSIPCDFASGMCAGGLCATGFTGKNCAEDIDECSLHLHKCSANATCSNTPPGSYTCTCAPTFIGNGFNCTSMFLLLSWLKTFFIVGKQCSILVKKRFNEHCHIYAHCDSSNEEIPECICNEGFHGDGRKLCTPNAETSTTSSTTTTKLTTSQTSTIMEITSTTTTLETTQQTTKFKTTNTNIFEKHSSPTTTTTVERVGNNQERGKIFKEEKIGMSDKELLAAANESGTLILVVCSILGSTWLIIAIVFSLIYCFKKQRLRQVEYNGGPQMLGWTPKRGIINNNTLSTCNRGINRLNRYNNNFAITKFG</sequence>
<dbReference type="PROSITE" id="PS50026">
    <property type="entry name" value="EGF_3"/>
    <property type="match status" value="1"/>
</dbReference>
<dbReference type="Pfam" id="PF12947">
    <property type="entry name" value="EGF_3"/>
    <property type="match status" value="1"/>
</dbReference>
<dbReference type="WBParaSite" id="Minc3s00391g11515">
    <property type="protein sequence ID" value="Minc3s00391g11515"/>
    <property type="gene ID" value="Minc3s00391g11515"/>
</dbReference>
<evidence type="ECO:0000313" key="8">
    <source>
        <dbReference type="Proteomes" id="UP000887563"/>
    </source>
</evidence>
<dbReference type="SUPFAM" id="SSF57196">
    <property type="entry name" value="EGF/Laminin"/>
    <property type="match status" value="1"/>
</dbReference>
<dbReference type="Gene3D" id="2.170.300.10">
    <property type="entry name" value="Tie2 ligand-binding domain superfamily"/>
    <property type="match status" value="1"/>
</dbReference>
<evidence type="ECO:0000256" key="4">
    <source>
        <dbReference type="ARBA" id="ARBA00023157"/>
    </source>
</evidence>
<reference evidence="9" key="1">
    <citation type="submission" date="2022-11" db="UniProtKB">
        <authorList>
            <consortium name="WormBaseParasite"/>
        </authorList>
    </citation>
    <scope>IDENTIFICATION</scope>
</reference>
<name>A0A914LFG8_MELIC</name>
<evidence type="ECO:0000256" key="6">
    <source>
        <dbReference type="SAM" id="Phobius"/>
    </source>
</evidence>
<dbReference type="GO" id="GO:0005509">
    <property type="term" value="F:calcium ion binding"/>
    <property type="evidence" value="ECO:0007669"/>
    <property type="project" value="InterPro"/>
</dbReference>
<accession>A0A914LFG8</accession>
<dbReference type="InterPro" id="IPR024731">
    <property type="entry name" value="NELL2-like_EGF"/>
</dbReference>
<evidence type="ECO:0000256" key="1">
    <source>
        <dbReference type="ARBA" id="ARBA00022536"/>
    </source>
</evidence>
<keyword evidence="1 5" id="KW-0245">EGF-like domain</keyword>
<feature type="domain" description="EGF-like" evidence="7">
    <location>
        <begin position="104"/>
        <end position="145"/>
    </location>
</feature>